<evidence type="ECO:0000256" key="1">
    <source>
        <dbReference type="ARBA" id="ARBA00022737"/>
    </source>
</evidence>
<feature type="non-terminal residue" evidence="4">
    <location>
        <position position="164"/>
    </location>
</feature>
<dbReference type="SUPFAM" id="SSF48403">
    <property type="entry name" value="Ankyrin repeat"/>
    <property type="match status" value="1"/>
</dbReference>
<protein>
    <submittedName>
        <fullName evidence="4">Ankyrin</fullName>
    </submittedName>
</protein>
<feature type="repeat" description="ANK" evidence="3">
    <location>
        <begin position="39"/>
        <end position="71"/>
    </location>
</feature>
<dbReference type="Proteomes" id="UP000275078">
    <property type="component" value="Unassembled WGS sequence"/>
</dbReference>
<dbReference type="PANTHER" id="PTHR24124:SF14">
    <property type="entry name" value="CHROMOSOME UNDETERMINED SCAFFOLD_25, WHOLE GENOME SHOTGUN SEQUENCE"/>
    <property type="match status" value="1"/>
</dbReference>
<evidence type="ECO:0000313" key="4">
    <source>
        <dbReference type="EMBL" id="RPA75198.1"/>
    </source>
</evidence>
<proteinExistence type="predicted"/>
<dbReference type="PROSITE" id="PS50088">
    <property type="entry name" value="ANK_REPEAT"/>
    <property type="match status" value="3"/>
</dbReference>
<dbReference type="InterPro" id="IPR002110">
    <property type="entry name" value="Ankyrin_rpt"/>
</dbReference>
<dbReference type="EMBL" id="ML119769">
    <property type="protein sequence ID" value="RPA75198.1"/>
    <property type="molecule type" value="Genomic_DNA"/>
</dbReference>
<dbReference type="AlphaFoldDB" id="A0A3N4HRT0"/>
<evidence type="ECO:0000256" key="2">
    <source>
        <dbReference type="ARBA" id="ARBA00023043"/>
    </source>
</evidence>
<dbReference type="PROSITE" id="PS50297">
    <property type="entry name" value="ANK_REP_REGION"/>
    <property type="match status" value="3"/>
</dbReference>
<dbReference type="PANTHER" id="PTHR24124">
    <property type="entry name" value="ANKYRIN REPEAT FAMILY A"/>
    <property type="match status" value="1"/>
</dbReference>
<feature type="repeat" description="ANK" evidence="3">
    <location>
        <begin position="105"/>
        <end position="139"/>
    </location>
</feature>
<reference evidence="4 5" key="1">
    <citation type="journal article" date="2018" name="Nat. Ecol. Evol.">
        <title>Pezizomycetes genomes reveal the molecular basis of ectomycorrhizal truffle lifestyle.</title>
        <authorList>
            <person name="Murat C."/>
            <person name="Payen T."/>
            <person name="Noel B."/>
            <person name="Kuo A."/>
            <person name="Morin E."/>
            <person name="Chen J."/>
            <person name="Kohler A."/>
            <person name="Krizsan K."/>
            <person name="Balestrini R."/>
            <person name="Da Silva C."/>
            <person name="Montanini B."/>
            <person name="Hainaut M."/>
            <person name="Levati E."/>
            <person name="Barry K.W."/>
            <person name="Belfiori B."/>
            <person name="Cichocki N."/>
            <person name="Clum A."/>
            <person name="Dockter R.B."/>
            <person name="Fauchery L."/>
            <person name="Guy J."/>
            <person name="Iotti M."/>
            <person name="Le Tacon F."/>
            <person name="Lindquist E.A."/>
            <person name="Lipzen A."/>
            <person name="Malagnac F."/>
            <person name="Mello A."/>
            <person name="Molinier V."/>
            <person name="Miyauchi S."/>
            <person name="Poulain J."/>
            <person name="Riccioni C."/>
            <person name="Rubini A."/>
            <person name="Sitrit Y."/>
            <person name="Splivallo R."/>
            <person name="Traeger S."/>
            <person name="Wang M."/>
            <person name="Zifcakova L."/>
            <person name="Wipf D."/>
            <person name="Zambonelli A."/>
            <person name="Paolocci F."/>
            <person name="Nowrousian M."/>
            <person name="Ottonello S."/>
            <person name="Baldrian P."/>
            <person name="Spatafora J.W."/>
            <person name="Henrissat B."/>
            <person name="Nagy L.G."/>
            <person name="Aury J.M."/>
            <person name="Wincker P."/>
            <person name="Grigoriev I.V."/>
            <person name="Bonfante P."/>
            <person name="Martin F.M."/>
        </authorList>
    </citation>
    <scope>NUCLEOTIDE SEQUENCE [LARGE SCALE GENOMIC DNA]</scope>
    <source>
        <strain evidence="4 5">RN42</strain>
    </source>
</reference>
<dbReference type="GO" id="GO:0010468">
    <property type="term" value="P:regulation of gene expression"/>
    <property type="evidence" value="ECO:0007669"/>
    <property type="project" value="TreeGrafter"/>
</dbReference>
<name>A0A3N4HRT0_ASCIM</name>
<gene>
    <name evidence="4" type="ORF">BJ508DRAFT_195187</name>
</gene>
<keyword evidence="2 3" id="KW-0040">ANK repeat</keyword>
<evidence type="ECO:0000256" key="3">
    <source>
        <dbReference type="PROSITE-ProRule" id="PRU00023"/>
    </source>
</evidence>
<dbReference type="OrthoDB" id="341259at2759"/>
<keyword evidence="1" id="KW-0677">Repeat</keyword>
<dbReference type="Gene3D" id="1.25.40.20">
    <property type="entry name" value="Ankyrin repeat-containing domain"/>
    <property type="match status" value="1"/>
</dbReference>
<feature type="non-terminal residue" evidence="4">
    <location>
        <position position="1"/>
    </location>
</feature>
<accession>A0A3N4HRT0</accession>
<dbReference type="PRINTS" id="PR01415">
    <property type="entry name" value="ANKYRIN"/>
</dbReference>
<sequence>EKVDAEDFSGRTPLHYACSEAVASMLLNAGANLRHKSRNGMTPVHSAAQLGNVYTLGYFLRSGAPVSPVDHSKRTPLHWASLVGRQDIIELLLGCGADLLARDAKGRNPVHYAVLAENPNVSVLRALLRDGSSETGVERDAFKAKDADGNSPLLLATKAGHLKA</sequence>
<dbReference type="STRING" id="1160509.A0A3N4HRT0"/>
<feature type="repeat" description="ANK" evidence="3">
    <location>
        <begin position="72"/>
        <end position="104"/>
    </location>
</feature>
<dbReference type="Pfam" id="PF12796">
    <property type="entry name" value="Ank_2"/>
    <property type="match status" value="1"/>
</dbReference>
<evidence type="ECO:0000313" key="5">
    <source>
        <dbReference type="Proteomes" id="UP000275078"/>
    </source>
</evidence>
<keyword evidence="5" id="KW-1185">Reference proteome</keyword>
<dbReference type="InterPro" id="IPR036770">
    <property type="entry name" value="Ankyrin_rpt-contain_sf"/>
</dbReference>
<dbReference type="SMART" id="SM00248">
    <property type="entry name" value="ANK"/>
    <property type="match status" value="4"/>
</dbReference>
<dbReference type="GO" id="GO:0005634">
    <property type="term" value="C:nucleus"/>
    <property type="evidence" value="ECO:0007669"/>
    <property type="project" value="TreeGrafter"/>
</dbReference>
<organism evidence="4 5">
    <name type="scientific">Ascobolus immersus RN42</name>
    <dbReference type="NCBI Taxonomy" id="1160509"/>
    <lineage>
        <taxon>Eukaryota</taxon>
        <taxon>Fungi</taxon>
        <taxon>Dikarya</taxon>
        <taxon>Ascomycota</taxon>
        <taxon>Pezizomycotina</taxon>
        <taxon>Pezizomycetes</taxon>
        <taxon>Pezizales</taxon>
        <taxon>Ascobolaceae</taxon>
        <taxon>Ascobolus</taxon>
    </lineage>
</organism>